<dbReference type="InterPro" id="IPR051040">
    <property type="entry name" value="COX23"/>
</dbReference>
<accession>A0A2T6ZYJ8</accession>
<keyword evidence="4" id="KW-1015">Disulfide bond</keyword>
<evidence type="ECO:0008006" key="8">
    <source>
        <dbReference type="Google" id="ProtNLM"/>
    </source>
</evidence>
<proteinExistence type="predicted"/>
<dbReference type="OrthoDB" id="9971592at2759"/>
<dbReference type="AlphaFoldDB" id="A0A2T6ZYJ8"/>
<evidence type="ECO:0000256" key="1">
    <source>
        <dbReference type="ARBA" id="ARBA00003875"/>
    </source>
</evidence>
<dbReference type="EMBL" id="NESQ01000063">
    <property type="protein sequence ID" value="PUU80495.1"/>
    <property type="molecule type" value="Genomic_DNA"/>
</dbReference>
<feature type="region of interest" description="Disordered" evidence="5">
    <location>
        <begin position="1"/>
        <end position="36"/>
    </location>
</feature>
<evidence type="ECO:0000256" key="3">
    <source>
        <dbReference type="ARBA" id="ARBA00023128"/>
    </source>
</evidence>
<dbReference type="SUPFAM" id="SSF47072">
    <property type="entry name" value="Cysteine alpha-hairpin motif"/>
    <property type="match status" value="1"/>
</dbReference>
<keyword evidence="7" id="KW-1185">Reference proteome</keyword>
<protein>
    <recommendedName>
        <fullName evidence="8">Cysteine alpha-hairpin motif superfamily</fullName>
    </recommendedName>
</protein>
<dbReference type="PANTHER" id="PTHR46811">
    <property type="entry name" value="COILED-COIL-HELIX-COILED-COIL-HELIX DOMAIN-CONTAINING PROTEIN 7"/>
    <property type="match status" value="1"/>
</dbReference>
<dbReference type="STRING" id="42251.A0A2T6ZYJ8"/>
<dbReference type="InterPro" id="IPR009069">
    <property type="entry name" value="Cys_alpha_HP_mot_SF"/>
</dbReference>
<dbReference type="GO" id="GO:0033108">
    <property type="term" value="P:mitochondrial respiratory chain complex assembly"/>
    <property type="evidence" value="ECO:0007669"/>
    <property type="project" value="TreeGrafter"/>
</dbReference>
<evidence type="ECO:0000256" key="2">
    <source>
        <dbReference type="ARBA" id="ARBA00004569"/>
    </source>
</evidence>
<evidence type="ECO:0000313" key="6">
    <source>
        <dbReference type="EMBL" id="PUU80495.1"/>
    </source>
</evidence>
<evidence type="ECO:0000313" key="7">
    <source>
        <dbReference type="Proteomes" id="UP000244722"/>
    </source>
</evidence>
<organism evidence="6 7">
    <name type="scientific">Tuber borchii</name>
    <name type="common">White truffle</name>
    <dbReference type="NCBI Taxonomy" id="42251"/>
    <lineage>
        <taxon>Eukaryota</taxon>
        <taxon>Fungi</taxon>
        <taxon>Dikarya</taxon>
        <taxon>Ascomycota</taxon>
        <taxon>Pezizomycotina</taxon>
        <taxon>Pezizomycetes</taxon>
        <taxon>Pezizales</taxon>
        <taxon>Tuberaceae</taxon>
        <taxon>Tuber</taxon>
    </lineage>
</organism>
<feature type="compositionally biased region" description="Low complexity" evidence="5">
    <location>
        <begin position="13"/>
        <end position="22"/>
    </location>
</feature>
<dbReference type="PANTHER" id="PTHR46811:SF1">
    <property type="entry name" value="COILED-COIL-HELIX-COILED-COIL-HELIX DOMAIN-CONTAINING PROTEIN 7"/>
    <property type="match status" value="1"/>
</dbReference>
<reference evidence="6 7" key="1">
    <citation type="submission" date="2017-04" db="EMBL/GenBank/DDBJ databases">
        <title>Draft genome sequence of Tuber borchii Vittad., a whitish edible truffle.</title>
        <authorList>
            <consortium name="DOE Joint Genome Institute"/>
            <person name="Murat C."/>
            <person name="Kuo A."/>
            <person name="Barry K.W."/>
            <person name="Clum A."/>
            <person name="Dockter R.B."/>
            <person name="Fauchery L."/>
            <person name="Iotti M."/>
            <person name="Kohler A."/>
            <person name="Labutti K."/>
            <person name="Lindquist E.A."/>
            <person name="Lipzen A."/>
            <person name="Ohm R.A."/>
            <person name="Wang M."/>
            <person name="Grigoriev I.V."/>
            <person name="Zambonelli A."/>
            <person name="Martin F.M."/>
        </authorList>
    </citation>
    <scope>NUCLEOTIDE SEQUENCE [LARGE SCALE GENOMIC DNA]</scope>
    <source>
        <strain evidence="6 7">Tbo3840</strain>
    </source>
</reference>
<dbReference type="PROSITE" id="PS51808">
    <property type="entry name" value="CHCH"/>
    <property type="match status" value="1"/>
</dbReference>
<dbReference type="GO" id="GO:0005758">
    <property type="term" value="C:mitochondrial intermembrane space"/>
    <property type="evidence" value="ECO:0007669"/>
    <property type="project" value="UniProtKB-SubCell"/>
</dbReference>
<comment type="caution">
    <text evidence="6">The sequence shown here is derived from an EMBL/GenBank/DDBJ whole genome shotgun (WGS) entry which is preliminary data.</text>
</comment>
<keyword evidence="3" id="KW-0496">Mitochondrion</keyword>
<comment type="subcellular location">
    <subcellularLocation>
        <location evidence="2">Mitochondrion intermembrane space</location>
    </subcellularLocation>
</comment>
<comment type="function">
    <text evidence="1">Required for the assembly of cytochrome c oxidase.</text>
</comment>
<feature type="compositionally biased region" description="Basic and acidic residues" evidence="5">
    <location>
        <begin position="25"/>
        <end position="36"/>
    </location>
</feature>
<evidence type="ECO:0000256" key="4">
    <source>
        <dbReference type="ARBA" id="ARBA00023157"/>
    </source>
</evidence>
<dbReference type="InterPro" id="IPR048280">
    <property type="entry name" value="COX6B-like"/>
</dbReference>
<sequence>MRTEPSEPEQTMPAAPLTAPAPSNNHRDIEDPLHPETKAKFKAKPSSQYFDPCQEAANRSIRCLNRNAGDREMCLDYFQAYRDCKKRWIEDMKEEKRRKNRMSLF</sequence>
<dbReference type="Pfam" id="PF02297">
    <property type="entry name" value="COX6B"/>
    <property type="match status" value="1"/>
</dbReference>
<dbReference type="Proteomes" id="UP000244722">
    <property type="component" value="Unassembled WGS sequence"/>
</dbReference>
<evidence type="ECO:0000256" key="5">
    <source>
        <dbReference type="SAM" id="MobiDB-lite"/>
    </source>
</evidence>
<gene>
    <name evidence="6" type="ORF">B9Z19DRAFT_1079320</name>
</gene>
<name>A0A2T6ZYJ8_TUBBO</name>